<dbReference type="InterPro" id="IPR037027">
    <property type="entry name" value="YqgF/RNaseH-like_dom_sf"/>
</dbReference>
<evidence type="ECO:0000256" key="4">
    <source>
        <dbReference type="ARBA" id="ARBA00022801"/>
    </source>
</evidence>
<dbReference type="PANTHER" id="PTHR33317">
    <property type="entry name" value="POLYNUCLEOTIDYL TRANSFERASE, RIBONUCLEASE H-LIKE SUPERFAMILY PROTEIN"/>
    <property type="match status" value="1"/>
</dbReference>
<dbReference type="Pfam" id="PF03652">
    <property type="entry name" value="RuvX"/>
    <property type="match status" value="1"/>
</dbReference>
<evidence type="ECO:0000256" key="1">
    <source>
        <dbReference type="ARBA" id="ARBA00022490"/>
    </source>
</evidence>
<dbReference type="HAMAP" id="MF_00651">
    <property type="entry name" value="Nuclease_YqgF"/>
    <property type="match status" value="1"/>
</dbReference>
<organism evidence="6">
    <name type="scientific">hydrothermal vent metagenome</name>
    <dbReference type="NCBI Taxonomy" id="652676"/>
    <lineage>
        <taxon>unclassified sequences</taxon>
        <taxon>metagenomes</taxon>
        <taxon>ecological metagenomes</taxon>
    </lineage>
</organism>
<dbReference type="InterPro" id="IPR012337">
    <property type="entry name" value="RNaseH-like_sf"/>
</dbReference>
<evidence type="ECO:0000313" key="6">
    <source>
        <dbReference type="EMBL" id="VAW05883.1"/>
    </source>
</evidence>
<dbReference type="AlphaFoldDB" id="A0A3B0SNT6"/>
<evidence type="ECO:0000256" key="2">
    <source>
        <dbReference type="ARBA" id="ARBA00022517"/>
    </source>
</evidence>
<name>A0A3B0SNT6_9ZZZZ</name>
<dbReference type="SMART" id="SM00732">
    <property type="entry name" value="YqgFc"/>
    <property type="match status" value="1"/>
</dbReference>
<keyword evidence="2" id="KW-0690">Ribosome biogenesis</keyword>
<gene>
    <name evidence="6" type="ORF">MNBD_ACTINO02-776</name>
</gene>
<dbReference type="InterPro" id="IPR006641">
    <property type="entry name" value="YqgF/RNaseH-like_dom"/>
</dbReference>
<proteinExistence type="inferred from homology"/>
<keyword evidence="4" id="KW-0378">Hydrolase</keyword>
<dbReference type="InterPro" id="IPR005227">
    <property type="entry name" value="YqgF"/>
</dbReference>
<dbReference type="SUPFAM" id="SSF53098">
    <property type="entry name" value="Ribonuclease H-like"/>
    <property type="match status" value="1"/>
</dbReference>
<dbReference type="NCBIfam" id="TIGR00250">
    <property type="entry name" value="RNAse_H_YqgF"/>
    <property type="match status" value="1"/>
</dbReference>
<feature type="domain" description="YqgF/RNase H-like" evidence="5">
    <location>
        <begin position="4"/>
        <end position="103"/>
    </location>
</feature>
<dbReference type="GO" id="GO:0016787">
    <property type="term" value="F:hydrolase activity"/>
    <property type="evidence" value="ECO:0007669"/>
    <property type="project" value="UniProtKB-KW"/>
</dbReference>
<reference evidence="6" key="1">
    <citation type="submission" date="2018-06" db="EMBL/GenBank/DDBJ databases">
        <authorList>
            <person name="Zhirakovskaya E."/>
        </authorList>
    </citation>
    <scope>NUCLEOTIDE SEQUENCE</scope>
</reference>
<dbReference type="GO" id="GO:0004518">
    <property type="term" value="F:nuclease activity"/>
    <property type="evidence" value="ECO:0007669"/>
    <property type="project" value="UniProtKB-KW"/>
</dbReference>
<keyword evidence="1" id="KW-0963">Cytoplasm</keyword>
<keyword evidence="3" id="KW-0540">Nuclease</keyword>
<dbReference type="EMBL" id="UOEK01000329">
    <property type="protein sequence ID" value="VAW05883.1"/>
    <property type="molecule type" value="Genomic_DNA"/>
</dbReference>
<dbReference type="Gene3D" id="3.30.420.140">
    <property type="entry name" value="YqgF/RNase H-like domain"/>
    <property type="match status" value="1"/>
</dbReference>
<dbReference type="PANTHER" id="PTHR33317:SF4">
    <property type="entry name" value="POLYNUCLEOTIDYL TRANSFERASE, RIBONUCLEASE H-LIKE SUPERFAMILY PROTEIN"/>
    <property type="match status" value="1"/>
</dbReference>
<dbReference type="CDD" id="cd16964">
    <property type="entry name" value="YqgF"/>
    <property type="match status" value="1"/>
</dbReference>
<protein>
    <submittedName>
        <fullName evidence="6">Pre-16S rRNA nuclease Yqg</fullName>
    </submittedName>
</protein>
<evidence type="ECO:0000259" key="5">
    <source>
        <dbReference type="SMART" id="SM00732"/>
    </source>
</evidence>
<evidence type="ECO:0000256" key="3">
    <source>
        <dbReference type="ARBA" id="ARBA00022722"/>
    </source>
</evidence>
<accession>A0A3B0SNT6</accession>
<sequence length="142" mass="15576">MTDGRILGVDPGERRIGIALSDRAGIIASPHGVIDTKQHDFASRIRAICAENDVVLIVVGRPTSLSGYEGPAVDRAKRIAAQAHKATGLPIEFVDERFTTKQAERALLEGNVRRAERKKIIDKVAASLILQTYLDRPTRHTQ</sequence>
<dbReference type="GO" id="GO:0000967">
    <property type="term" value="P:rRNA 5'-end processing"/>
    <property type="evidence" value="ECO:0007669"/>
    <property type="project" value="TreeGrafter"/>
</dbReference>
<dbReference type="GO" id="GO:0005829">
    <property type="term" value="C:cytosol"/>
    <property type="evidence" value="ECO:0007669"/>
    <property type="project" value="TreeGrafter"/>
</dbReference>